<dbReference type="Proteomes" id="UP000645966">
    <property type="component" value="Unassembled WGS sequence"/>
</dbReference>
<proteinExistence type="predicted"/>
<dbReference type="AlphaFoldDB" id="A0A934M9F3"/>
<keyword evidence="1" id="KW-1133">Transmembrane helix</keyword>
<protein>
    <submittedName>
        <fullName evidence="2">Uncharacterized protein</fullName>
    </submittedName>
</protein>
<sequence length="329" mass="35715">MKWARFLRRPDLWLLLSLLTFGVAAVLALLGNYFSTIVFFVSIGCVLLSLLAFFRSERKKNSAVLAAIQQMQDMQVIQSKIAYRTEPVRNIAGSVGKLRHVQEEIRAELQAETQAIKETVRSGSGNPMDDSVWRGGMPGDTGEVEIFAPQAIRSVQVEKEDAAAVGRIAAAVGSDESSDRNLALALSGRGSSTRRIATVASNALSRSLESVAEVRTVIPGTRAFHQGTESYLIVEERATDSGPWSGFLDTQGTELFCALLEGMRKARNSGVMVVVVAESVVRHNSATLRDAADLVIDAGREVDAKYGIGVKLPVVDVLKAYTTRAMEER</sequence>
<name>A0A934M9F3_9CORY</name>
<keyword evidence="1" id="KW-0472">Membrane</keyword>
<gene>
    <name evidence="2" type="ORF">JDV75_10300</name>
</gene>
<comment type="caution">
    <text evidence="2">The sequence shown here is derived from an EMBL/GenBank/DDBJ whole genome shotgun (WGS) entry which is preliminary data.</text>
</comment>
<feature type="transmembrane region" description="Helical" evidence="1">
    <location>
        <begin position="37"/>
        <end position="54"/>
    </location>
</feature>
<keyword evidence="1" id="KW-0812">Transmembrane</keyword>
<reference evidence="2" key="1">
    <citation type="submission" date="2020-12" db="EMBL/GenBank/DDBJ databases">
        <title>Genome public.</title>
        <authorList>
            <person name="Sun Q."/>
        </authorList>
    </citation>
    <scope>NUCLEOTIDE SEQUENCE</scope>
    <source>
        <strain evidence="2">CCM 8863</strain>
    </source>
</reference>
<feature type="transmembrane region" description="Helical" evidence="1">
    <location>
        <begin position="12"/>
        <end position="31"/>
    </location>
</feature>
<dbReference type="EMBL" id="JAEIOS010000015">
    <property type="protein sequence ID" value="MBI8990140.1"/>
    <property type="molecule type" value="Genomic_DNA"/>
</dbReference>
<evidence type="ECO:0000313" key="3">
    <source>
        <dbReference type="Proteomes" id="UP000645966"/>
    </source>
</evidence>
<organism evidence="2 3">
    <name type="scientific">Corynebacterium meridianum</name>
    <dbReference type="NCBI Taxonomy" id="2765363"/>
    <lineage>
        <taxon>Bacteria</taxon>
        <taxon>Bacillati</taxon>
        <taxon>Actinomycetota</taxon>
        <taxon>Actinomycetes</taxon>
        <taxon>Mycobacteriales</taxon>
        <taxon>Corynebacteriaceae</taxon>
        <taxon>Corynebacterium</taxon>
    </lineage>
</organism>
<evidence type="ECO:0000313" key="2">
    <source>
        <dbReference type="EMBL" id="MBI8990140.1"/>
    </source>
</evidence>
<evidence type="ECO:0000256" key="1">
    <source>
        <dbReference type="SAM" id="Phobius"/>
    </source>
</evidence>
<dbReference type="RefSeq" id="WP_198739162.1">
    <property type="nucleotide sequence ID" value="NZ_JAEIOS010000015.1"/>
</dbReference>
<accession>A0A934M9F3</accession>
<keyword evidence="3" id="KW-1185">Reference proteome</keyword>